<sequence length="96" mass="10671">MIVLAILTGSSSLYLYSLVYQGTVSIFPAMIVQGILLLITLIAIFSYKGKRTTRSYDGGGYRIWTLRFGIIVLSTLGNVSIFVLYLLNFLEIIQAL</sequence>
<keyword evidence="1" id="KW-0472">Membrane</keyword>
<keyword evidence="3" id="KW-1185">Reference proteome</keyword>
<gene>
    <name evidence="2" type="ORF">G7082_07435</name>
</gene>
<accession>A0A6G8ATL8</accession>
<dbReference type="Proteomes" id="UP000501747">
    <property type="component" value="Chromosome"/>
</dbReference>
<feature type="transmembrane region" description="Helical" evidence="1">
    <location>
        <begin position="27"/>
        <end position="47"/>
    </location>
</feature>
<dbReference type="RefSeq" id="WP_166034484.1">
    <property type="nucleotide sequence ID" value="NZ_CP049887.1"/>
</dbReference>
<dbReference type="EMBL" id="CP049887">
    <property type="protein sequence ID" value="QIL48337.1"/>
    <property type="molecule type" value="Genomic_DNA"/>
</dbReference>
<organism evidence="2 3">
    <name type="scientific">Vagococcus hydrophili</name>
    <dbReference type="NCBI Taxonomy" id="2714947"/>
    <lineage>
        <taxon>Bacteria</taxon>
        <taxon>Bacillati</taxon>
        <taxon>Bacillota</taxon>
        <taxon>Bacilli</taxon>
        <taxon>Lactobacillales</taxon>
        <taxon>Enterococcaceae</taxon>
        <taxon>Vagococcus</taxon>
    </lineage>
</organism>
<evidence type="ECO:0000313" key="2">
    <source>
        <dbReference type="EMBL" id="QIL48337.1"/>
    </source>
</evidence>
<protein>
    <submittedName>
        <fullName evidence="2">Uncharacterized protein</fullName>
    </submittedName>
</protein>
<keyword evidence="1" id="KW-0812">Transmembrane</keyword>
<reference evidence="2 3" key="1">
    <citation type="submission" date="2020-03" db="EMBL/GenBank/DDBJ databases">
        <title>Vagococcus sp. nov., isolated from beetles.</title>
        <authorList>
            <person name="Hyun D.-W."/>
            <person name="Bae J.-W."/>
        </authorList>
    </citation>
    <scope>NUCLEOTIDE SEQUENCE [LARGE SCALE GENOMIC DNA]</scope>
    <source>
        <strain evidence="2 3">HDW17B</strain>
    </source>
</reference>
<keyword evidence="1" id="KW-1133">Transmembrane helix</keyword>
<dbReference type="AlphaFoldDB" id="A0A6G8ATL8"/>
<dbReference type="KEGG" id="vhy:G7082_07435"/>
<feature type="transmembrane region" description="Helical" evidence="1">
    <location>
        <begin position="68"/>
        <end position="87"/>
    </location>
</feature>
<proteinExistence type="predicted"/>
<name>A0A6G8ATL8_9ENTE</name>
<evidence type="ECO:0000256" key="1">
    <source>
        <dbReference type="SAM" id="Phobius"/>
    </source>
</evidence>
<evidence type="ECO:0000313" key="3">
    <source>
        <dbReference type="Proteomes" id="UP000501747"/>
    </source>
</evidence>